<name>A0A9Q9EMF4_9PEZI</name>
<evidence type="ECO:0000259" key="2">
    <source>
        <dbReference type="Pfam" id="PF12937"/>
    </source>
</evidence>
<dbReference type="Gene3D" id="1.20.1280.50">
    <property type="match status" value="1"/>
</dbReference>
<keyword evidence="4" id="KW-1185">Reference proteome</keyword>
<feature type="region of interest" description="Disordered" evidence="1">
    <location>
        <begin position="195"/>
        <end position="260"/>
    </location>
</feature>
<reference evidence="3" key="1">
    <citation type="submission" date="2022-06" db="EMBL/GenBank/DDBJ databases">
        <title>Complete genome sequences of two strains of the flax pathogen Septoria linicola.</title>
        <authorList>
            <person name="Lapalu N."/>
            <person name="Simon A."/>
            <person name="Demenou B."/>
            <person name="Paumier D."/>
            <person name="Guillot M.-P."/>
            <person name="Gout L."/>
            <person name="Valade R."/>
        </authorList>
    </citation>
    <scope>NUCLEOTIDE SEQUENCE</scope>
    <source>
        <strain evidence="3">SE15195</strain>
    </source>
</reference>
<protein>
    <submittedName>
        <fullName evidence="3">F-box domain-containing protein</fullName>
    </submittedName>
</protein>
<dbReference type="OrthoDB" id="3649815at2759"/>
<evidence type="ECO:0000313" key="3">
    <source>
        <dbReference type="EMBL" id="USW55409.1"/>
    </source>
</evidence>
<evidence type="ECO:0000256" key="1">
    <source>
        <dbReference type="SAM" id="MobiDB-lite"/>
    </source>
</evidence>
<dbReference type="InterPro" id="IPR001810">
    <property type="entry name" value="F-box_dom"/>
</dbReference>
<dbReference type="CDD" id="cd09917">
    <property type="entry name" value="F-box_SF"/>
    <property type="match status" value="1"/>
</dbReference>
<feature type="compositionally biased region" description="Basic and acidic residues" evidence="1">
    <location>
        <begin position="203"/>
        <end position="214"/>
    </location>
</feature>
<evidence type="ECO:0000313" key="4">
    <source>
        <dbReference type="Proteomes" id="UP001056384"/>
    </source>
</evidence>
<feature type="domain" description="F-box" evidence="2">
    <location>
        <begin position="11"/>
        <end position="39"/>
    </location>
</feature>
<feature type="compositionally biased region" description="Acidic residues" evidence="1">
    <location>
        <begin position="248"/>
        <end position="259"/>
    </location>
</feature>
<dbReference type="Proteomes" id="UP001056384">
    <property type="component" value="Chromosome 7"/>
</dbReference>
<organism evidence="3 4">
    <name type="scientific">Septoria linicola</name>
    <dbReference type="NCBI Taxonomy" id="215465"/>
    <lineage>
        <taxon>Eukaryota</taxon>
        <taxon>Fungi</taxon>
        <taxon>Dikarya</taxon>
        <taxon>Ascomycota</taxon>
        <taxon>Pezizomycotina</taxon>
        <taxon>Dothideomycetes</taxon>
        <taxon>Dothideomycetidae</taxon>
        <taxon>Mycosphaerellales</taxon>
        <taxon>Mycosphaerellaceae</taxon>
        <taxon>Septoria</taxon>
    </lineage>
</organism>
<accession>A0A9Q9EMF4</accession>
<gene>
    <name evidence="3" type="ORF">Slin15195_G087280</name>
</gene>
<dbReference type="AlphaFoldDB" id="A0A9Q9EMF4"/>
<dbReference type="InterPro" id="IPR036047">
    <property type="entry name" value="F-box-like_dom_sf"/>
</dbReference>
<dbReference type="EMBL" id="CP099424">
    <property type="protein sequence ID" value="USW55409.1"/>
    <property type="molecule type" value="Genomic_DNA"/>
</dbReference>
<sequence>MAAASDGSQAELLEHILSYLQPHTLAHARLVSRTWKNNIDASLICQKTLFNNDALFATRLEFSTPAGPILDLKPPPRQPGQGHERKVITTPIKLHPFLQHVQDYHRFWSVEDFTFRFWEEKLVMFEEEGLWRKQFITQPPVNYIDFHLTFYKFPNIVRWVGYPGSQTRRKGVTLGDLQDLVLYVVRAQRVWVEGNETSVDDDSGGKDDEKGHEAADDDEDWSNSAEAAPEDETADWEYMHEGQVAGGPDDDDLVTDDGEGLTKEDLVEILEVMDFWGHAELPGVPSLDLKKPDGA</sequence>
<dbReference type="SUPFAM" id="SSF81383">
    <property type="entry name" value="F-box domain"/>
    <property type="match status" value="1"/>
</dbReference>
<dbReference type="Pfam" id="PF12937">
    <property type="entry name" value="F-box-like"/>
    <property type="match status" value="1"/>
</dbReference>
<proteinExistence type="predicted"/>